<accession>A0A0F9QA21</accession>
<dbReference type="AlphaFoldDB" id="A0A0F9QA21"/>
<name>A0A0F9QA21_9ZZZZ</name>
<gene>
    <name evidence="1" type="ORF">LCGC14_1119740</name>
</gene>
<reference evidence="1" key="1">
    <citation type="journal article" date="2015" name="Nature">
        <title>Complex archaea that bridge the gap between prokaryotes and eukaryotes.</title>
        <authorList>
            <person name="Spang A."/>
            <person name="Saw J.H."/>
            <person name="Jorgensen S.L."/>
            <person name="Zaremba-Niedzwiedzka K."/>
            <person name="Martijn J."/>
            <person name="Lind A.E."/>
            <person name="van Eijk R."/>
            <person name="Schleper C."/>
            <person name="Guy L."/>
            <person name="Ettema T.J."/>
        </authorList>
    </citation>
    <scope>NUCLEOTIDE SEQUENCE</scope>
</reference>
<dbReference type="EMBL" id="LAZR01005171">
    <property type="protein sequence ID" value="KKN02233.1"/>
    <property type="molecule type" value="Genomic_DNA"/>
</dbReference>
<protein>
    <submittedName>
        <fullName evidence="1">Uncharacterized protein</fullName>
    </submittedName>
</protein>
<proteinExistence type="predicted"/>
<comment type="caution">
    <text evidence="1">The sequence shown here is derived from an EMBL/GenBank/DDBJ whole genome shotgun (WGS) entry which is preliminary data.</text>
</comment>
<evidence type="ECO:0000313" key="1">
    <source>
        <dbReference type="EMBL" id="KKN02233.1"/>
    </source>
</evidence>
<organism evidence="1">
    <name type="scientific">marine sediment metagenome</name>
    <dbReference type="NCBI Taxonomy" id="412755"/>
    <lineage>
        <taxon>unclassified sequences</taxon>
        <taxon>metagenomes</taxon>
        <taxon>ecological metagenomes</taxon>
    </lineage>
</organism>
<sequence>MALKIAKMLAHECVRKRGPEEALFSVFDAAQIIRKEYAGLVEAVKNATEYPGYSNGIVNPSALEDLRRARAKVEGKI</sequence>